<keyword evidence="3" id="KW-1185">Reference proteome</keyword>
<feature type="region of interest" description="Disordered" evidence="1">
    <location>
        <begin position="227"/>
        <end position="246"/>
    </location>
</feature>
<dbReference type="GO" id="GO:0019069">
    <property type="term" value="P:viral capsid assembly"/>
    <property type="evidence" value="ECO:0007669"/>
    <property type="project" value="InterPro"/>
</dbReference>
<sequence length="280" mass="30546">MATTEFNPFDEGPDSAQAEAEKAALEAGEKIAAAEAEDKLRRFEQAEAEAEPLAGKFKTPEELEKAYLELQKKLGQETPEPEEEPAEEQPEASEEAPVEEEVEVSDVGKALRDYSKEYAETGALSDETVEALSNMDSKELVKEYLKFYQENAAQQQQQQVKAADEAAILQSVGGAEAYQELVGWAANNLAAEEISDFNGVVNSGNTVAIKFAVEALRNRRVAAEGNEAPLVTGRKSQGPTKDRFRSNAELARAIADPRYSSDPAYRQDVEAKLARSGDLL</sequence>
<dbReference type="Proteomes" id="UP000001761">
    <property type="component" value="Segment"/>
</dbReference>
<dbReference type="RefSeq" id="YP_009173805.1">
    <property type="nucleotide sequence ID" value="NC_003390.2"/>
</dbReference>
<accession>L0CNX3</accession>
<dbReference type="KEGG" id="vg:26066757"/>
<dbReference type="EMBL" id="AF338467">
    <property type="protein sequence ID" value="AGA17886.1"/>
    <property type="molecule type" value="Genomic_DNA"/>
</dbReference>
<dbReference type="OrthoDB" id="22192at10239"/>
<organism evidence="2 3">
    <name type="scientific">Synechococcus phage P60</name>
    <dbReference type="NCBI Taxonomy" id="2905923"/>
    <lineage>
        <taxon>Viruses</taxon>
        <taxon>Duplodnaviria</taxon>
        <taxon>Heunggongvirae</taxon>
        <taxon>Uroviricota</taxon>
        <taxon>Caudoviricetes</taxon>
        <taxon>Autographivirales</taxon>
        <taxon>Tiilvirus</taxon>
        <taxon>Tiilvirus P60</taxon>
    </lineage>
</organism>
<proteinExistence type="predicted"/>
<feature type="compositionally biased region" description="Acidic residues" evidence="1">
    <location>
        <begin position="79"/>
        <end position="104"/>
    </location>
</feature>
<evidence type="ECO:0000313" key="3">
    <source>
        <dbReference type="Proteomes" id="UP000001761"/>
    </source>
</evidence>
<dbReference type="GeneID" id="26066757"/>
<dbReference type="Pfam" id="PF05396">
    <property type="entry name" value="Phage_T7_Capsid"/>
    <property type="match status" value="1"/>
</dbReference>
<name>L0CNX3_9CAUD</name>
<protein>
    <submittedName>
        <fullName evidence="2">Capsid assembly protein (Scaffold)</fullName>
    </submittedName>
</protein>
<evidence type="ECO:0000256" key="1">
    <source>
        <dbReference type="SAM" id="MobiDB-lite"/>
    </source>
</evidence>
<evidence type="ECO:0000313" key="2">
    <source>
        <dbReference type="EMBL" id="AGA17886.1"/>
    </source>
</evidence>
<dbReference type="InterPro" id="IPR008768">
    <property type="entry name" value="Gp9-like"/>
</dbReference>
<gene>
    <name evidence="2" type="ORF">P60_gp27</name>
</gene>
<reference evidence="2 3" key="1">
    <citation type="journal article" date="2002" name="Appl. Environ. Microbiol.">
        <title>Genomic sequence and evolution of marine cyanophage P60: a new insight on lytic and lysogenic phages.</title>
        <authorList>
            <person name="Chen F."/>
            <person name="Lu J."/>
        </authorList>
    </citation>
    <scope>NUCLEOTIDE SEQUENCE</scope>
</reference>
<feature type="region of interest" description="Disordered" evidence="1">
    <location>
        <begin position="1"/>
        <end position="26"/>
    </location>
</feature>
<feature type="region of interest" description="Disordered" evidence="1">
    <location>
        <begin position="67"/>
        <end position="109"/>
    </location>
</feature>